<organism evidence="2 3">
    <name type="scientific">Geodia barretti</name>
    <name type="common">Barrett's horny sponge</name>
    <dbReference type="NCBI Taxonomy" id="519541"/>
    <lineage>
        <taxon>Eukaryota</taxon>
        <taxon>Metazoa</taxon>
        <taxon>Porifera</taxon>
        <taxon>Demospongiae</taxon>
        <taxon>Heteroscleromorpha</taxon>
        <taxon>Tetractinellida</taxon>
        <taxon>Astrophorina</taxon>
        <taxon>Geodiidae</taxon>
        <taxon>Geodia</taxon>
    </lineage>
</organism>
<dbReference type="EMBL" id="CASHTH010000741">
    <property type="protein sequence ID" value="CAI8007013.1"/>
    <property type="molecule type" value="Genomic_DNA"/>
</dbReference>
<gene>
    <name evidence="2" type="ORF">GBAR_LOCUS5011</name>
</gene>
<evidence type="ECO:0000256" key="1">
    <source>
        <dbReference type="SAM" id="MobiDB-lite"/>
    </source>
</evidence>
<name>A0AA35W3R9_GEOBA</name>
<reference evidence="2" key="1">
    <citation type="submission" date="2023-03" db="EMBL/GenBank/DDBJ databases">
        <authorList>
            <person name="Steffen K."/>
            <person name="Cardenas P."/>
        </authorList>
    </citation>
    <scope>NUCLEOTIDE SEQUENCE</scope>
</reference>
<protein>
    <submittedName>
        <fullName evidence="2">Uncharacterized protein</fullName>
    </submittedName>
</protein>
<feature type="compositionally biased region" description="Acidic residues" evidence="1">
    <location>
        <begin position="87"/>
        <end position="109"/>
    </location>
</feature>
<dbReference type="Proteomes" id="UP001174909">
    <property type="component" value="Unassembled WGS sequence"/>
</dbReference>
<evidence type="ECO:0000313" key="2">
    <source>
        <dbReference type="EMBL" id="CAI8007013.1"/>
    </source>
</evidence>
<feature type="region of interest" description="Disordered" evidence="1">
    <location>
        <begin position="1"/>
        <end position="113"/>
    </location>
</feature>
<accession>A0AA35W3R9</accession>
<dbReference type="AlphaFoldDB" id="A0AA35W3R9"/>
<evidence type="ECO:0000313" key="3">
    <source>
        <dbReference type="Proteomes" id="UP001174909"/>
    </source>
</evidence>
<feature type="compositionally biased region" description="Low complexity" evidence="1">
    <location>
        <begin position="64"/>
        <end position="75"/>
    </location>
</feature>
<keyword evidence="3" id="KW-1185">Reference proteome</keyword>
<comment type="caution">
    <text evidence="2">The sequence shown here is derived from an EMBL/GenBank/DDBJ whole genome shotgun (WGS) entry which is preliminary data.</text>
</comment>
<sequence>MWHTRRPMEKMQNVYKGDPKLGDPNSDCQRATIVCFEGVQGQQGGASPRPSPKNKKKNDKNGKSEPVPAQKAQAAPQPPPVSSPPDEGAESFSEPEEEEEGEEEDEEDGREGVVIYDFSLDVVDIHEPCGPEV</sequence>
<proteinExistence type="predicted"/>